<accession>A0A532V275</accession>
<gene>
    <name evidence="1" type="ORF">CEE36_08325</name>
</gene>
<sequence>MNDVRKLFAELSDKGIDDAIIGTVEACQQTTPAGWALPDRIHGFWCDVQPEKESETLLQHVPMPLRVLNREGDKDLGFILVPEKDTEVLVTWVDGRPTIEACQR</sequence>
<dbReference type="AlphaFoldDB" id="A0A532V275"/>
<protein>
    <submittedName>
        <fullName evidence="1">Uncharacterized protein</fullName>
    </submittedName>
</protein>
<evidence type="ECO:0000313" key="2">
    <source>
        <dbReference type="Proteomes" id="UP000317778"/>
    </source>
</evidence>
<dbReference type="Proteomes" id="UP000317778">
    <property type="component" value="Unassembled WGS sequence"/>
</dbReference>
<organism evidence="1 2">
    <name type="scientific">candidate division TA06 bacterium B3_TA06</name>
    <dbReference type="NCBI Taxonomy" id="2012487"/>
    <lineage>
        <taxon>Bacteria</taxon>
        <taxon>Bacteria division TA06</taxon>
    </lineage>
</organism>
<feature type="non-terminal residue" evidence="1">
    <location>
        <position position="104"/>
    </location>
</feature>
<dbReference type="SUPFAM" id="SSF69255">
    <property type="entry name" value="gp5 N-terminal domain-like"/>
    <property type="match status" value="1"/>
</dbReference>
<evidence type="ECO:0000313" key="1">
    <source>
        <dbReference type="EMBL" id="TKJ41311.1"/>
    </source>
</evidence>
<name>A0A532V275_UNCT6</name>
<comment type="caution">
    <text evidence="1">The sequence shown here is derived from an EMBL/GenBank/DDBJ whole genome shotgun (WGS) entry which is preliminary data.</text>
</comment>
<dbReference type="EMBL" id="NJBO01000014">
    <property type="protein sequence ID" value="TKJ41311.1"/>
    <property type="molecule type" value="Genomic_DNA"/>
</dbReference>
<reference evidence="1 2" key="1">
    <citation type="submission" date="2017-06" db="EMBL/GenBank/DDBJ databases">
        <title>Novel microbial phyla capable of carbon fixation and sulfur reduction in deep-sea sediments.</title>
        <authorList>
            <person name="Huang J."/>
            <person name="Baker B."/>
            <person name="Wang Y."/>
        </authorList>
    </citation>
    <scope>NUCLEOTIDE SEQUENCE [LARGE SCALE GENOMIC DNA]</scope>
    <source>
        <strain evidence="1">B3_TA06</strain>
    </source>
</reference>
<proteinExistence type="predicted"/>